<keyword evidence="1" id="KW-0812">Transmembrane</keyword>
<gene>
    <name evidence="2" type="ORF">RM425_14000</name>
</gene>
<keyword evidence="1" id="KW-0472">Membrane</keyword>
<accession>A0ABU2KA12</accession>
<name>A0ABU2KA12_9ACTN</name>
<feature type="transmembrane region" description="Helical" evidence="1">
    <location>
        <begin position="63"/>
        <end position="87"/>
    </location>
</feature>
<protein>
    <submittedName>
        <fullName evidence="2">Uncharacterized protein</fullName>
    </submittedName>
</protein>
<comment type="caution">
    <text evidence="2">The sequence shown here is derived from an EMBL/GenBank/DDBJ whole genome shotgun (WGS) entry which is preliminary data.</text>
</comment>
<evidence type="ECO:0000256" key="1">
    <source>
        <dbReference type="SAM" id="Phobius"/>
    </source>
</evidence>
<dbReference type="Proteomes" id="UP001183222">
    <property type="component" value="Unassembled WGS sequence"/>
</dbReference>
<evidence type="ECO:0000313" key="2">
    <source>
        <dbReference type="EMBL" id="MDT0277017.1"/>
    </source>
</evidence>
<sequence length="100" mass="10417">MRRRVPALLATLAAGFLVAGVVVFAVADGSGAPRDVGRTASTPLEPQVAYRSDLVLSFDDPWAVLWTGAHVAGALLVVTGLLLFAAAGDWELGRRSSART</sequence>
<keyword evidence="1" id="KW-1133">Transmembrane helix</keyword>
<reference evidence="3" key="1">
    <citation type="submission" date="2023-07" db="EMBL/GenBank/DDBJ databases">
        <title>30 novel species of actinomycetes from the DSMZ collection.</title>
        <authorList>
            <person name="Nouioui I."/>
        </authorList>
    </citation>
    <scope>NUCLEOTIDE SEQUENCE [LARGE SCALE GENOMIC DNA]</scope>
    <source>
        <strain evidence="3">DSM 46792</strain>
    </source>
</reference>
<keyword evidence="3" id="KW-1185">Reference proteome</keyword>
<dbReference type="EMBL" id="JAVREI010000009">
    <property type="protein sequence ID" value="MDT0277017.1"/>
    <property type="molecule type" value="Genomic_DNA"/>
</dbReference>
<organism evidence="2 3">
    <name type="scientific">Blastococcus goldschmidtiae</name>
    <dbReference type="NCBI Taxonomy" id="3075546"/>
    <lineage>
        <taxon>Bacteria</taxon>
        <taxon>Bacillati</taxon>
        <taxon>Actinomycetota</taxon>
        <taxon>Actinomycetes</taxon>
        <taxon>Geodermatophilales</taxon>
        <taxon>Geodermatophilaceae</taxon>
        <taxon>Blastococcus</taxon>
    </lineage>
</organism>
<evidence type="ECO:0000313" key="3">
    <source>
        <dbReference type="Proteomes" id="UP001183222"/>
    </source>
</evidence>
<proteinExistence type="predicted"/>